<dbReference type="Gene3D" id="3.10.310.70">
    <property type="match status" value="1"/>
</dbReference>
<dbReference type="SUPFAM" id="SSF51556">
    <property type="entry name" value="Metallo-dependent hydrolases"/>
    <property type="match status" value="1"/>
</dbReference>
<dbReference type="EMBL" id="JAESHT010000026">
    <property type="protein sequence ID" value="MBL3675460.1"/>
    <property type="molecule type" value="Genomic_DNA"/>
</dbReference>
<dbReference type="SUPFAM" id="SSF51338">
    <property type="entry name" value="Composite domain of metallo-dependent hydrolases"/>
    <property type="match status" value="1"/>
</dbReference>
<name>A0ABS1SB40_9RHOB</name>
<reference evidence="2 3" key="1">
    <citation type="submission" date="2021-01" db="EMBL/GenBank/DDBJ databases">
        <title>011410 draft genome.</title>
        <authorList>
            <person name="Lang L."/>
        </authorList>
    </citation>
    <scope>NUCLEOTIDE SEQUENCE [LARGE SCALE GENOMIC DNA]</scope>
    <source>
        <strain evidence="2 3">KCTC 42845</strain>
    </source>
</reference>
<dbReference type="InterPro" id="IPR032466">
    <property type="entry name" value="Metal_Hydrolase"/>
</dbReference>
<evidence type="ECO:0000313" key="2">
    <source>
        <dbReference type="EMBL" id="MBL3675460.1"/>
    </source>
</evidence>
<dbReference type="Pfam" id="PF07969">
    <property type="entry name" value="Amidohydro_3"/>
    <property type="match status" value="1"/>
</dbReference>
<dbReference type="Gene3D" id="3.20.20.140">
    <property type="entry name" value="Metal-dependent hydrolases"/>
    <property type="match status" value="1"/>
</dbReference>
<proteinExistence type="predicted"/>
<comment type="caution">
    <text evidence="2">The sequence shown here is derived from an EMBL/GenBank/DDBJ whole genome shotgun (WGS) entry which is preliminary data.</text>
</comment>
<dbReference type="Gene3D" id="2.30.40.10">
    <property type="entry name" value="Urease, subunit C, domain 1"/>
    <property type="match status" value="1"/>
</dbReference>
<organism evidence="2 3">
    <name type="scientific">Paracoccus aerius</name>
    <dbReference type="NCBI Taxonomy" id="1915382"/>
    <lineage>
        <taxon>Bacteria</taxon>
        <taxon>Pseudomonadati</taxon>
        <taxon>Pseudomonadota</taxon>
        <taxon>Alphaproteobacteria</taxon>
        <taxon>Rhodobacterales</taxon>
        <taxon>Paracoccaceae</taxon>
        <taxon>Paracoccus</taxon>
    </lineage>
</organism>
<dbReference type="InterPro" id="IPR033932">
    <property type="entry name" value="YtcJ-like"/>
</dbReference>
<dbReference type="Proteomes" id="UP000644749">
    <property type="component" value="Unassembled WGS sequence"/>
</dbReference>
<feature type="domain" description="Amidohydrolase 3" evidence="1">
    <location>
        <begin position="50"/>
        <end position="535"/>
    </location>
</feature>
<keyword evidence="3" id="KW-1185">Reference proteome</keyword>
<dbReference type="CDD" id="cd01300">
    <property type="entry name" value="YtcJ_like"/>
    <property type="match status" value="1"/>
</dbReference>
<dbReference type="InterPro" id="IPR013108">
    <property type="entry name" value="Amidohydro_3"/>
</dbReference>
<gene>
    <name evidence="2" type="ORF">JL111_18470</name>
</gene>
<evidence type="ECO:0000259" key="1">
    <source>
        <dbReference type="Pfam" id="PF07969"/>
    </source>
</evidence>
<dbReference type="RefSeq" id="WP_202380275.1">
    <property type="nucleotide sequence ID" value="NZ_BNCL01000028.1"/>
</dbReference>
<protein>
    <submittedName>
        <fullName evidence="2">Amidohydrolase</fullName>
    </submittedName>
</protein>
<evidence type="ECO:0000313" key="3">
    <source>
        <dbReference type="Proteomes" id="UP000644749"/>
    </source>
</evidence>
<dbReference type="InterPro" id="IPR011059">
    <property type="entry name" value="Metal-dep_hydrolase_composite"/>
</dbReference>
<sequence>MDTADLVLTGGVVWCGLGRPRAEAVAMRQDRIMAVGTTSDMRGLIGTATRVIDLRGRFAMPGLNDAHMHLLPVGIAMNQVDLRPDAAPTLAALLQALAARAAVTPKGEWVLGRGFNHFLLGVGRFPHRDELDRACPDHPCYIVRTDGHSAVANSRALELAGIDETTPQPEGGLIEIRDGRLTGMVAETGREAFEAVLPHPSPDEMVDALEKAGNLMLSHGITSVMEAAIGLHAGWDEMLAYRRAHAEGRLPVRVYGCVMGDKTRSILPKVMAEGLATGDGDAMFRMGPVKIFTDGSAGSKTAAMTQDYMGDPGNKGLLCIPDQEELNAMVRQAHDAGWQMGIHAIGDAAIEEVLNAIEAAQDANPVPDRRHRIEHCGWLRPDQMDRMERLHVLPVSQASFLYWFGDNYETVLEADRIAASHPFRTWIDRGLHPSASTDCPVTDIDPRAVIYNLVTRKTRTGKLFGPEHRLSIDEALHAYTWSSAYASHEETLKGRLEPGQLADIAVFDRDLTAVAPEALLEAVCEMTLRDGEVVYQRSDHP</sequence>
<dbReference type="PANTHER" id="PTHR22642">
    <property type="entry name" value="IMIDAZOLONEPROPIONASE"/>
    <property type="match status" value="1"/>
</dbReference>
<accession>A0ABS1SB40</accession>
<dbReference type="PANTHER" id="PTHR22642:SF2">
    <property type="entry name" value="PROTEIN LONG AFTER FAR-RED 3"/>
    <property type="match status" value="1"/>
</dbReference>